<comment type="catalytic activity">
    <reaction evidence="9">
        <text>tRNA(Val) + L-valine + ATP = L-valyl-tRNA(Val) + AMP + diphosphate</text>
        <dbReference type="Rhea" id="RHEA:10704"/>
        <dbReference type="Rhea" id="RHEA-COMP:9672"/>
        <dbReference type="Rhea" id="RHEA-COMP:9708"/>
        <dbReference type="ChEBI" id="CHEBI:30616"/>
        <dbReference type="ChEBI" id="CHEBI:33019"/>
        <dbReference type="ChEBI" id="CHEBI:57762"/>
        <dbReference type="ChEBI" id="CHEBI:78442"/>
        <dbReference type="ChEBI" id="CHEBI:78537"/>
        <dbReference type="ChEBI" id="CHEBI:456215"/>
        <dbReference type="EC" id="6.1.1.9"/>
    </reaction>
</comment>
<dbReference type="GO" id="GO:0004832">
    <property type="term" value="F:valine-tRNA ligase activity"/>
    <property type="evidence" value="ECO:0007669"/>
    <property type="project" value="UniProtKB-EC"/>
</dbReference>
<gene>
    <name evidence="10" type="ORF">AG1IA_06698</name>
</gene>
<comment type="caution">
    <text evidence="10">The sequence shown here is derived from an EMBL/GenBank/DDBJ whole genome shotgun (WGS) entry which is preliminary data.</text>
</comment>
<protein>
    <recommendedName>
        <fullName evidence="2">valine--tRNA ligase</fullName>
        <ecNumber evidence="2">6.1.1.9</ecNumber>
    </recommendedName>
    <alternativeName>
        <fullName evidence="8">Valyl-tRNA synthetase</fullName>
    </alternativeName>
</protein>
<proteinExistence type="inferred from homology"/>
<sequence>MPIVTDSIIVNMEFGTGAVKITPAHDPNDYEVGTRHNLEFINILNDDGTLNENAGERFKGMKRFHARRAVVDALKELGLYVEQKDNPMQIPICAKSGDIIEPVMKPQWWVNCKPLAEEAIKLVNWPSPPRHPRPNGTAGSKTSKTGVFLVNCGGVTVVPHILSISKERIKTYVSRAIRLCMY</sequence>
<dbReference type="SUPFAM" id="SSF50677">
    <property type="entry name" value="ValRS/IleRS/LeuRS editing domain"/>
    <property type="match status" value="1"/>
</dbReference>
<dbReference type="EC" id="6.1.1.9" evidence="2"/>
<comment type="similarity">
    <text evidence="1">Belongs to the class-I aminoacyl-tRNA synthetase family.</text>
</comment>
<dbReference type="AlphaFoldDB" id="L8WMW0"/>
<dbReference type="GO" id="GO:0002161">
    <property type="term" value="F:aminoacyl-tRNA deacylase activity"/>
    <property type="evidence" value="ECO:0007669"/>
    <property type="project" value="InterPro"/>
</dbReference>
<accession>L8WMW0</accession>
<dbReference type="STRING" id="983506.L8WMW0"/>
<dbReference type="InterPro" id="IPR002303">
    <property type="entry name" value="Valyl-tRNA_ligase"/>
</dbReference>
<keyword evidence="6" id="KW-0648">Protein biosynthesis</keyword>
<evidence type="ECO:0000256" key="9">
    <source>
        <dbReference type="ARBA" id="ARBA00047552"/>
    </source>
</evidence>
<dbReference type="GO" id="GO:0005829">
    <property type="term" value="C:cytosol"/>
    <property type="evidence" value="ECO:0007669"/>
    <property type="project" value="TreeGrafter"/>
</dbReference>
<evidence type="ECO:0000256" key="4">
    <source>
        <dbReference type="ARBA" id="ARBA00022741"/>
    </source>
</evidence>
<evidence type="ECO:0000256" key="6">
    <source>
        <dbReference type="ARBA" id="ARBA00022917"/>
    </source>
</evidence>
<evidence type="ECO:0000256" key="8">
    <source>
        <dbReference type="ARBA" id="ARBA00029936"/>
    </source>
</evidence>
<evidence type="ECO:0000256" key="1">
    <source>
        <dbReference type="ARBA" id="ARBA00005594"/>
    </source>
</evidence>
<evidence type="ECO:0000256" key="3">
    <source>
        <dbReference type="ARBA" id="ARBA00022598"/>
    </source>
</evidence>
<evidence type="ECO:0000313" key="11">
    <source>
        <dbReference type="Proteomes" id="UP000011668"/>
    </source>
</evidence>
<keyword evidence="7" id="KW-0030">Aminoacyl-tRNA synthetase</keyword>
<keyword evidence="4" id="KW-0547">Nucleotide-binding</keyword>
<keyword evidence="11" id="KW-1185">Reference proteome</keyword>
<dbReference type="GO" id="GO:0006438">
    <property type="term" value="P:valyl-tRNA aminoacylation"/>
    <property type="evidence" value="ECO:0007669"/>
    <property type="project" value="InterPro"/>
</dbReference>
<dbReference type="HOGENOM" id="CLU_1482967_0_0_1"/>
<dbReference type="EMBL" id="AFRT01001841">
    <property type="protein sequence ID" value="ELU39270.1"/>
    <property type="molecule type" value="Genomic_DNA"/>
</dbReference>
<name>L8WMW0_THACA</name>
<dbReference type="OrthoDB" id="629407at2759"/>
<keyword evidence="3 10" id="KW-0436">Ligase</keyword>
<dbReference type="PANTHER" id="PTHR11946:SF109">
    <property type="entry name" value="VALINE--TRNA LIGASE"/>
    <property type="match status" value="1"/>
</dbReference>
<dbReference type="Gene3D" id="3.90.740.10">
    <property type="entry name" value="Valyl/Leucyl/Isoleucyl-tRNA synthetase, editing domain"/>
    <property type="match status" value="1"/>
</dbReference>
<dbReference type="PANTHER" id="PTHR11946">
    <property type="entry name" value="VALYL-TRNA SYNTHETASES"/>
    <property type="match status" value="1"/>
</dbReference>
<dbReference type="GO" id="GO:0005524">
    <property type="term" value="F:ATP binding"/>
    <property type="evidence" value="ECO:0007669"/>
    <property type="project" value="UniProtKB-KW"/>
</dbReference>
<reference evidence="10 11" key="1">
    <citation type="journal article" date="2013" name="Nat. Commun.">
        <title>The evolution and pathogenic mechanisms of the rice sheath blight pathogen.</title>
        <authorList>
            <person name="Zheng A."/>
            <person name="Lin R."/>
            <person name="Xu L."/>
            <person name="Qin P."/>
            <person name="Tang C."/>
            <person name="Ai P."/>
            <person name="Zhang D."/>
            <person name="Liu Y."/>
            <person name="Sun Z."/>
            <person name="Feng H."/>
            <person name="Wang Y."/>
            <person name="Chen Y."/>
            <person name="Liang X."/>
            <person name="Fu R."/>
            <person name="Li Q."/>
            <person name="Zhang J."/>
            <person name="Yu X."/>
            <person name="Xie Z."/>
            <person name="Ding L."/>
            <person name="Guan P."/>
            <person name="Tang J."/>
            <person name="Liang Y."/>
            <person name="Wang S."/>
            <person name="Deng Q."/>
            <person name="Li S."/>
            <person name="Zhu J."/>
            <person name="Wang L."/>
            <person name="Liu H."/>
            <person name="Li P."/>
        </authorList>
    </citation>
    <scope>NUCLEOTIDE SEQUENCE [LARGE SCALE GENOMIC DNA]</scope>
    <source>
        <strain evidence="11">AG-1 IA</strain>
    </source>
</reference>
<dbReference type="Proteomes" id="UP000011668">
    <property type="component" value="Unassembled WGS sequence"/>
</dbReference>
<organism evidence="10 11">
    <name type="scientific">Thanatephorus cucumeris (strain AG1-IA)</name>
    <name type="common">Rice sheath blight fungus</name>
    <name type="synonym">Rhizoctonia solani</name>
    <dbReference type="NCBI Taxonomy" id="983506"/>
    <lineage>
        <taxon>Eukaryota</taxon>
        <taxon>Fungi</taxon>
        <taxon>Dikarya</taxon>
        <taxon>Basidiomycota</taxon>
        <taxon>Agaricomycotina</taxon>
        <taxon>Agaricomycetes</taxon>
        <taxon>Cantharellales</taxon>
        <taxon>Ceratobasidiaceae</taxon>
        <taxon>Rhizoctonia</taxon>
        <taxon>Rhizoctonia solani AG-1</taxon>
    </lineage>
</organism>
<keyword evidence="5" id="KW-0067">ATP-binding</keyword>
<evidence type="ECO:0000256" key="5">
    <source>
        <dbReference type="ARBA" id="ARBA00022840"/>
    </source>
</evidence>
<evidence type="ECO:0000256" key="2">
    <source>
        <dbReference type="ARBA" id="ARBA00013169"/>
    </source>
</evidence>
<evidence type="ECO:0000313" key="10">
    <source>
        <dbReference type="EMBL" id="ELU39270.1"/>
    </source>
</evidence>
<dbReference type="InterPro" id="IPR009008">
    <property type="entry name" value="Val/Leu/Ile-tRNA-synth_edit"/>
</dbReference>
<evidence type="ECO:0000256" key="7">
    <source>
        <dbReference type="ARBA" id="ARBA00023146"/>
    </source>
</evidence>